<reference evidence="3" key="1">
    <citation type="journal article" date="2020" name="BMC Genomics">
        <title>Correction to: Identification and distribution of gene clusters required for synthesis of sphingolipid metabolism inhibitors in diverse species of the filamentous fungus Fusarium.</title>
        <authorList>
            <person name="Kim H.S."/>
            <person name="Lohmar J.M."/>
            <person name="Busman M."/>
            <person name="Brown D.W."/>
            <person name="Naumann T.A."/>
            <person name="Divon H.H."/>
            <person name="Lysoe E."/>
            <person name="Uhlig S."/>
            <person name="Proctor R.H."/>
        </authorList>
    </citation>
    <scope>NUCLEOTIDE SEQUENCE</scope>
    <source>
        <strain evidence="3">NRRL 20472</strain>
    </source>
</reference>
<evidence type="ECO:0000313" key="3">
    <source>
        <dbReference type="EMBL" id="KAF4952445.1"/>
    </source>
</evidence>
<keyword evidence="1" id="KW-0378">Hydrolase</keyword>
<dbReference type="AlphaFoldDB" id="A0A8H4WWC5"/>
<dbReference type="PANTHER" id="PTHR43546">
    <property type="entry name" value="UPF0173 METAL-DEPENDENT HYDROLASE MJ1163-RELATED"/>
    <property type="match status" value="1"/>
</dbReference>
<organism evidence="3 4">
    <name type="scientific">Fusarium sarcochroum</name>
    <dbReference type="NCBI Taxonomy" id="1208366"/>
    <lineage>
        <taxon>Eukaryota</taxon>
        <taxon>Fungi</taxon>
        <taxon>Dikarya</taxon>
        <taxon>Ascomycota</taxon>
        <taxon>Pezizomycotina</taxon>
        <taxon>Sordariomycetes</taxon>
        <taxon>Hypocreomycetidae</taxon>
        <taxon>Hypocreales</taxon>
        <taxon>Nectriaceae</taxon>
        <taxon>Fusarium</taxon>
        <taxon>Fusarium lateritium species complex</taxon>
    </lineage>
</organism>
<sequence length="276" mass="30509">MSPTNFNSTIFITHITTATSIIHVDGTNFITDPVFDDAPAEYDITSLMPDGTEKTFLRVEEGPALGLHQLPIIDAVLLSHEDHIDNLDESGRKLLDGRRAITTPDGAKNLSPRPGVTAIKPWETLKMTFNGIEWEITGVPCVHLPGGEVTGFILRNERFGTNPSGLPNALYFTGDTIRLAEHSEIRKRFHIVVALMNLGDARFPVAGRDELLQITMGGEDAAKLFRELDADVLVPIHYESWHHFTQNGSGLKRAFESEGIMDKVCWLTPGKAKKVI</sequence>
<keyword evidence="4" id="KW-1185">Reference proteome</keyword>
<dbReference type="Proteomes" id="UP000622797">
    <property type="component" value="Unassembled WGS sequence"/>
</dbReference>
<dbReference type="InterPro" id="IPR001279">
    <property type="entry name" value="Metallo-B-lactamas"/>
</dbReference>
<evidence type="ECO:0000313" key="4">
    <source>
        <dbReference type="Proteomes" id="UP000622797"/>
    </source>
</evidence>
<evidence type="ECO:0000256" key="1">
    <source>
        <dbReference type="ARBA" id="ARBA00022801"/>
    </source>
</evidence>
<evidence type="ECO:0000259" key="2">
    <source>
        <dbReference type="Pfam" id="PF12706"/>
    </source>
</evidence>
<accession>A0A8H4WWC5</accession>
<dbReference type="OrthoDB" id="332863at2759"/>
<dbReference type="Gene3D" id="3.60.15.10">
    <property type="entry name" value="Ribonuclease Z/Hydroxyacylglutathione hydrolase-like"/>
    <property type="match status" value="1"/>
</dbReference>
<dbReference type="InterPro" id="IPR050114">
    <property type="entry name" value="UPF0173_UPF0282_UlaG_hydrolase"/>
</dbReference>
<feature type="domain" description="Metallo-beta-lactamase" evidence="2">
    <location>
        <begin position="27"/>
        <end position="238"/>
    </location>
</feature>
<dbReference type="PANTHER" id="PTHR43546:SF9">
    <property type="entry name" value="L-ASCORBATE-6-PHOSPHATE LACTONASE ULAG-RELATED"/>
    <property type="match status" value="1"/>
</dbReference>
<reference evidence="3" key="2">
    <citation type="submission" date="2020-05" db="EMBL/GenBank/DDBJ databases">
        <authorList>
            <person name="Kim H.-S."/>
            <person name="Proctor R.H."/>
            <person name="Brown D.W."/>
        </authorList>
    </citation>
    <scope>NUCLEOTIDE SEQUENCE</scope>
    <source>
        <strain evidence="3">NRRL 20472</strain>
    </source>
</reference>
<proteinExistence type="predicted"/>
<dbReference type="GO" id="GO:0016787">
    <property type="term" value="F:hydrolase activity"/>
    <property type="evidence" value="ECO:0007669"/>
    <property type="project" value="UniProtKB-KW"/>
</dbReference>
<protein>
    <recommendedName>
        <fullName evidence="2">Metallo-beta-lactamase domain-containing protein</fullName>
    </recommendedName>
</protein>
<dbReference type="SUPFAM" id="SSF56281">
    <property type="entry name" value="Metallo-hydrolase/oxidoreductase"/>
    <property type="match status" value="1"/>
</dbReference>
<name>A0A8H4WWC5_9HYPO</name>
<comment type="caution">
    <text evidence="3">The sequence shown here is derived from an EMBL/GenBank/DDBJ whole genome shotgun (WGS) entry which is preliminary data.</text>
</comment>
<dbReference type="InterPro" id="IPR036866">
    <property type="entry name" value="RibonucZ/Hydroxyglut_hydro"/>
</dbReference>
<gene>
    <name evidence="3" type="ORF">FSARC_12640</name>
</gene>
<dbReference type="EMBL" id="JABEXW010000881">
    <property type="protein sequence ID" value="KAF4952445.1"/>
    <property type="molecule type" value="Genomic_DNA"/>
</dbReference>
<dbReference type="Pfam" id="PF12706">
    <property type="entry name" value="Lactamase_B_2"/>
    <property type="match status" value="1"/>
</dbReference>